<protein>
    <submittedName>
        <fullName evidence="2">Uncharacterized protein</fullName>
    </submittedName>
</protein>
<sequence length="88" mass="9717">MLLGSCDYHTVFCAVQTGKALEFIRLQKLAVEKNRSRQQGSSKVADGAPSSFLELRGRYSHERGPAQKQTTNDQLIRAVGNSAPFSDF</sequence>
<dbReference type="Proteomes" id="UP001519460">
    <property type="component" value="Unassembled WGS sequence"/>
</dbReference>
<evidence type="ECO:0000313" key="2">
    <source>
        <dbReference type="EMBL" id="KAK7482158.1"/>
    </source>
</evidence>
<comment type="caution">
    <text evidence="2">The sequence shown here is derived from an EMBL/GenBank/DDBJ whole genome shotgun (WGS) entry which is preliminary data.</text>
</comment>
<accession>A0ABD0K5M5</accession>
<keyword evidence="3" id="KW-1185">Reference proteome</keyword>
<dbReference type="EMBL" id="JACVVK020000250">
    <property type="protein sequence ID" value="KAK7482158.1"/>
    <property type="molecule type" value="Genomic_DNA"/>
</dbReference>
<name>A0ABD0K5M5_9CAEN</name>
<proteinExistence type="predicted"/>
<feature type="compositionally biased region" description="Basic and acidic residues" evidence="1">
    <location>
        <begin position="55"/>
        <end position="65"/>
    </location>
</feature>
<reference evidence="2 3" key="1">
    <citation type="journal article" date="2023" name="Sci. Data">
        <title>Genome assembly of the Korean intertidal mud-creeper Batillaria attramentaria.</title>
        <authorList>
            <person name="Patra A.K."/>
            <person name="Ho P.T."/>
            <person name="Jun S."/>
            <person name="Lee S.J."/>
            <person name="Kim Y."/>
            <person name="Won Y.J."/>
        </authorList>
    </citation>
    <scope>NUCLEOTIDE SEQUENCE [LARGE SCALE GENOMIC DNA]</scope>
    <source>
        <strain evidence="2">Wonlab-2016</strain>
    </source>
</reference>
<evidence type="ECO:0000313" key="3">
    <source>
        <dbReference type="Proteomes" id="UP001519460"/>
    </source>
</evidence>
<gene>
    <name evidence="2" type="ORF">BaRGS_00026623</name>
</gene>
<feature type="region of interest" description="Disordered" evidence="1">
    <location>
        <begin position="55"/>
        <end position="88"/>
    </location>
</feature>
<organism evidence="2 3">
    <name type="scientific">Batillaria attramentaria</name>
    <dbReference type="NCBI Taxonomy" id="370345"/>
    <lineage>
        <taxon>Eukaryota</taxon>
        <taxon>Metazoa</taxon>
        <taxon>Spiralia</taxon>
        <taxon>Lophotrochozoa</taxon>
        <taxon>Mollusca</taxon>
        <taxon>Gastropoda</taxon>
        <taxon>Caenogastropoda</taxon>
        <taxon>Sorbeoconcha</taxon>
        <taxon>Cerithioidea</taxon>
        <taxon>Batillariidae</taxon>
        <taxon>Batillaria</taxon>
    </lineage>
</organism>
<dbReference type="AlphaFoldDB" id="A0ABD0K5M5"/>
<evidence type="ECO:0000256" key="1">
    <source>
        <dbReference type="SAM" id="MobiDB-lite"/>
    </source>
</evidence>